<accession>A0A5J9VMD8</accession>
<keyword evidence="3" id="KW-1185">Reference proteome</keyword>
<evidence type="ECO:0000313" key="3">
    <source>
        <dbReference type="Proteomes" id="UP000324897"/>
    </source>
</evidence>
<dbReference type="Gramene" id="TVU36938">
    <property type="protein sequence ID" value="TVU36938"/>
    <property type="gene ID" value="EJB05_18895"/>
</dbReference>
<feature type="region of interest" description="Disordered" evidence="1">
    <location>
        <begin position="1"/>
        <end position="98"/>
    </location>
</feature>
<name>A0A5J9VMD8_9POAL</name>
<gene>
    <name evidence="2" type="ORF">EJB05_18895</name>
</gene>
<feature type="compositionally biased region" description="Basic residues" evidence="1">
    <location>
        <begin position="1"/>
        <end position="12"/>
    </location>
</feature>
<reference evidence="2 3" key="1">
    <citation type="journal article" date="2019" name="Sci. Rep.">
        <title>A high-quality genome of Eragrostis curvula grass provides insights into Poaceae evolution and supports new strategies to enhance forage quality.</title>
        <authorList>
            <person name="Carballo J."/>
            <person name="Santos B.A.C.M."/>
            <person name="Zappacosta D."/>
            <person name="Garbus I."/>
            <person name="Selva J.P."/>
            <person name="Gallo C.A."/>
            <person name="Diaz A."/>
            <person name="Albertini E."/>
            <person name="Caccamo M."/>
            <person name="Echenique V."/>
        </authorList>
    </citation>
    <scope>NUCLEOTIDE SEQUENCE [LARGE SCALE GENOMIC DNA]</scope>
    <source>
        <strain evidence="3">cv. Victoria</strain>
        <tissue evidence="2">Leaf</tissue>
    </source>
</reference>
<dbReference type="AlphaFoldDB" id="A0A5J9VMD8"/>
<comment type="caution">
    <text evidence="2">The sequence shown here is derived from an EMBL/GenBank/DDBJ whole genome shotgun (WGS) entry which is preliminary data.</text>
</comment>
<sequence>MRHASPHARKAASPHARLAQPDSSSPPIIGKAMGCCSSKDVATKRSGAPLPRIVDDDMSYSHSSTVHGGAAAVDDNKDNQPLRAPPGLECSKSRRERRLQERTLKRCGRLWIVLKEKGD</sequence>
<evidence type="ECO:0000256" key="1">
    <source>
        <dbReference type="SAM" id="MobiDB-lite"/>
    </source>
</evidence>
<evidence type="ECO:0000313" key="2">
    <source>
        <dbReference type="EMBL" id="TVU36938.1"/>
    </source>
</evidence>
<organism evidence="2 3">
    <name type="scientific">Eragrostis curvula</name>
    <name type="common">weeping love grass</name>
    <dbReference type="NCBI Taxonomy" id="38414"/>
    <lineage>
        <taxon>Eukaryota</taxon>
        <taxon>Viridiplantae</taxon>
        <taxon>Streptophyta</taxon>
        <taxon>Embryophyta</taxon>
        <taxon>Tracheophyta</taxon>
        <taxon>Spermatophyta</taxon>
        <taxon>Magnoliopsida</taxon>
        <taxon>Liliopsida</taxon>
        <taxon>Poales</taxon>
        <taxon>Poaceae</taxon>
        <taxon>PACMAD clade</taxon>
        <taxon>Chloridoideae</taxon>
        <taxon>Eragrostideae</taxon>
        <taxon>Eragrostidinae</taxon>
        <taxon>Eragrostis</taxon>
    </lineage>
</organism>
<dbReference type="Proteomes" id="UP000324897">
    <property type="component" value="Unassembled WGS sequence"/>
</dbReference>
<dbReference type="EMBL" id="RWGY01000009">
    <property type="protein sequence ID" value="TVU36938.1"/>
    <property type="molecule type" value="Genomic_DNA"/>
</dbReference>
<proteinExistence type="predicted"/>
<protein>
    <submittedName>
        <fullName evidence="2">Uncharacterized protein</fullName>
    </submittedName>
</protein>